<dbReference type="SUPFAM" id="SSF56112">
    <property type="entry name" value="Protein kinase-like (PK-like)"/>
    <property type="match status" value="2"/>
</dbReference>
<evidence type="ECO:0000259" key="7">
    <source>
        <dbReference type="PROSITE" id="PS50965"/>
    </source>
</evidence>
<dbReference type="Pfam" id="PF00069">
    <property type="entry name" value="Pkinase"/>
    <property type="match status" value="1"/>
</dbReference>
<evidence type="ECO:0000313" key="9">
    <source>
        <dbReference type="Proteomes" id="UP001433071"/>
    </source>
</evidence>
<comment type="caution">
    <text evidence="8">The sequence shown here is derived from an EMBL/GenBank/DDBJ whole genome shotgun (WGS) entry which is preliminary data.</text>
</comment>
<keyword evidence="4" id="KW-0067">ATP-binding</keyword>
<feature type="region of interest" description="Disordered" evidence="5">
    <location>
        <begin position="1302"/>
        <end position="1323"/>
    </location>
</feature>
<dbReference type="InterPro" id="IPR000719">
    <property type="entry name" value="Prot_kinase_dom"/>
</dbReference>
<sequence>MRVVHVPSGPFANASEVRAFNAVDQAFRRMDGEGTAYVFTNITHPNPHSQADEIDMVLIGPGGAAVVEVKHWDGSALRRRAEAEPAAELIIAKAKRVAGKLRALDPRMNFVPAVFLLTREAGSLKRNGQQFEHPFGVRAYSLKDVADLIAGPASAGGINTERLATGLAPRYNLGEPARLKRLGRFDELKLLTPEEDRFARIYTARDPWNGDRVILHCYDLSAAPANETFELTERRARREFDVVRRFQKSSYLPSLVDSWQPLPNYAGEMYFFSLSDSAALSVAKLEDNREWTVAQRREFTVSALAALAEFAEGSDGPLLHRALDADSIRVRADNTPLFAGWRWARLTPALTISGNLQNDELGAFAAPELQAGGLAAATPASDLYSLCAVLVGLFPDSSDDDVGQILALGLESDPKRRPSPLDLIDLLEEKAPKVVRVAVTALEIPASRWDEGHAFEWKGARYRVVSVLGQGGVGRTFKLEQMSGDSDEPIGTYVGKAVFNPEFGPTSLAAYQRLRPLTLRDGLSNILECSSSWDADNLMTLLRWVQGSPLDTWRGDLDFIAEVAGEDTTEQLVLRWFENLCVALDALHAQGWVHGDVSPSNILVDENRVVLIDYDLARPVGQRPHSPGTVLYASPERRDGAPVVPRDDLYSLAASLFHAITDRAPSQQAGAPGLPWSPSERVAFPTLSIMLDLAVARDPEARFADAASALRRLRANLPQYQSVAPGVLEVLAEPGRLRPNVVPRVKDILSTYPGSRFGNVETRGLDTDFAVDTYVETGLDTALPEAIASGVVSLVILCGNAGDGKTAFLQQLVRKLGGEPSPSSERVWEGTLAGRKAKINLDGAASWRGRSADELLDDLFQPFLEGPAKDARVHLVAVNDGRLMEWIDHAETVKQKQTALTLDLAGALSRQGDDLPPHIRLIELNNRSLVGGLHPERAIISTEFVDELVARLVGGEAAPAIWQPCLTCTAQARCSMKRSAEMMGASSDPYSRARGALLRSRLVKAFQTVHQRNEIHITARELKAAISYVLFGLNSCDDLHANPEVEPHDPSDYAFNPQSPGRQGELLRELARLDPALEAHARVDRYLVGRGAPDPAHGAPRFRDRIGRPLALRDARRRAYFAWSSDQVQAVGGDRHALTLRDGRRAAEFQEFPLLPIEQQNAIKQRLCGGLSRLEALPDPAYRRSESVPIRIVPRTPTETAFWIEKSLARFSLVPERFQATEGLETLHRFLLLRYLPEHGVNEELVIPLELYSLLMDLADGVQILDAFSDDIFANLGVFTRRLAQEDERSLKAWNPADSDHVNNLGAEPRHDGQTIILTQEPA</sequence>
<organism evidence="8 9">
    <name type="scientific">Mesorhizobium caraganae</name>
    <dbReference type="NCBI Taxonomy" id="483206"/>
    <lineage>
        <taxon>Bacteria</taxon>
        <taxon>Pseudomonadati</taxon>
        <taxon>Pseudomonadota</taxon>
        <taxon>Alphaproteobacteria</taxon>
        <taxon>Hyphomicrobiales</taxon>
        <taxon>Phyllobacteriaceae</taxon>
        <taxon>Mesorhizobium</taxon>
    </lineage>
</organism>
<evidence type="ECO:0000256" key="3">
    <source>
        <dbReference type="ARBA" id="ARBA00022777"/>
    </source>
</evidence>
<evidence type="ECO:0000256" key="5">
    <source>
        <dbReference type="SAM" id="MobiDB-lite"/>
    </source>
</evidence>
<gene>
    <name evidence="8" type="ORF">NKI36_06320</name>
</gene>
<evidence type="ECO:0000259" key="6">
    <source>
        <dbReference type="PROSITE" id="PS50011"/>
    </source>
</evidence>
<dbReference type="PROSITE" id="PS50965">
    <property type="entry name" value="NERD"/>
    <property type="match status" value="1"/>
</dbReference>
<feature type="domain" description="Protein kinase" evidence="6">
    <location>
        <begin position="462"/>
        <end position="775"/>
    </location>
</feature>
<evidence type="ECO:0000256" key="2">
    <source>
        <dbReference type="ARBA" id="ARBA00022741"/>
    </source>
</evidence>
<proteinExistence type="predicted"/>
<dbReference type="SMART" id="SM00220">
    <property type="entry name" value="S_TKc"/>
    <property type="match status" value="1"/>
</dbReference>
<dbReference type="PROSITE" id="PS50011">
    <property type="entry name" value="PROTEIN_KINASE_DOM"/>
    <property type="match status" value="1"/>
</dbReference>
<keyword evidence="2" id="KW-0547">Nucleotide-binding</keyword>
<evidence type="ECO:0000256" key="4">
    <source>
        <dbReference type="ARBA" id="ARBA00022840"/>
    </source>
</evidence>
<feature type="domain" description="NERD" evidence="7">
    <location>
        <begin position="15"/>
        <end position="124"/>
    </location>
</feature>
<keyword evidence="9" id="KW-1185">Reference proteome</keyword>
<name>A0ABV1YV78_9HYPH</name>
<dbReference type="InterPro" id="IPR011528">
    <property type="entry name" value="NERD"/>
</dbReference>
<dbReference type="Pfam" id="PF08378">
    <property type="entry name" value="NERD"/>
    <property type="match status" value="1"/>
</dbReference>
<dbReference type="RefSeq" id="WP_352556755.1">
    <property type="nucleotide sequence ID" value="NZ_JAMYQB010000003.1"/>
</dbReference>
<evidence type="ECO:0000313" key="8">
    <source>
        <dbReference type="EMBL" id="MER9403662.1"/>
    </source>
</evidence>
<protein>
    <submittedName>
        <fullName evidence="8">NERD domain-containing protein</fullName>
    </submittedName>
</protein>
<accession>A0ABV1YV78</accession>
<dbReference type="EMBL" id="JAMYQB010000003">
    <property type="protein sequence ID" value="MER9403662.1"/>
    <property type="molecule type" value="Genomic_DNA"/>
</dbReference>
<dbReference type="PANTHER" id="PTHR43289:SF6">
    <property type="entry name" value="SERINE_THREONINE-PROTEIN KINASE NEKL-3"/>
    <property type="match status" value="1"/>
</dbReference>
<evidence type="ECO:0000256" key="1">
    <source>
        <dbReference type="ARBA" id="ARBA00022679"/>
    </source>
</evidence>
<keyword evidence="3" id="KW-0418">Kinase</keyword>
<reference evidence="8 9" key="1">
    <citation type="journal article" date="2024" name="Proc. Natl. Acad. Sci. U.S.A.">
        <title>The evolutionary genomics of adaptation to stress in wild rhizobium bacteria.</title>
        <authorList>
            <person name="Kehlet-Delgado H."/>
            <person name="Montoya A.P."/>
            <person name="Jensen K.T."/>
            <person name="Wendlandt C.E."/>
            <person name="Dexheimer C."/>
            <person name="Roberts M."/>
            <person name="Torres Martinez L."/>
            <person name="Friesen M.L."/>
            <person name="Griffitts J.S."/>
            <person name="Porter S.S."/>
        </authorList>
    </citation>
    <scope>NUCLEOTIDE SEQUENCE [LARGE SCALE GENOMIC DNA]</scope>
    <source>
        <strain evidence="8 9">M0641</strain>
    </source>
</reference>
<dbReference type="Gene3D" id="1.10.510.10">
    <property type="entry name" value="Transferase(Phosphotransferase) domain 1"/>
    <property type="match status" value="2"/>
</dbReference>
<dbReference type="PANTHER" id="PTHR43289">
    <property type="entry name" value="MITOGEN-ACTIVATED PROTEIN KINASE KINASE KINASE 20-RELATED"/>
    <property type="match status" value="1"/>
</dbReference>
<keyword evidence="1" id="KW-0808">Transferase</keyword>
<dbReference type="Proteomes" id="UP001433071">
    <property type="component" value="Unassembled WGS sequence"/>
</dbReference>
<dbReference type="InterPro" id="IPR011009">
    <property type="entry name" value="Kinase-like_dom_sf"/>
</dbReference>